<accession>A0ABT9MFU1</accession>
<dbReference type="Gene3D" id="1.25.10.10">
    <property type="entry name" value="Leucine-rich Repeat Variant"/>
    <property type="match status" value="1"/>
</dbReference>
<dbReference type="RefSeq" id="WP_307467398.1">
    <property type="nucleotide sequence ID" value="NZ_JAURUR010000011.1"/>
</dbReference>
<gene>
    <name evidence="1" type="ORF">QO006_002862</name>
</gene>
<evidence type="ECO:0000313" key="2">
    <source>
        <dbReference type="Proteomes" id="UP001232163"/>
    </source>
</evidence>
<comment type="caution">
    <text evidence="1">The sequence shown here is derived from an EMBL/GenBank/DDBJ whole genome shotgun (WGS) entry which is preliminary data.</text>
</comment>
<dbReference type="EMBL" id="JAURUR010000011">
    <property type="protein sequence ID" value="MDP9765411.1"/>
    <property type="molecule type" value="Genomic_DNA"/>
</dbReference>
<proteinExistence type="predicted"/>
<organism evidence="1 2">
    <name type="scientific">Deinococcus enclensis</name>
    <dbReference type="NCBI Taxonomy" id="1049582"/>
    <lineage>
        <taxon>Bacteria</taxon>
        <taxon>Thermotogati</taxon>
        <taxon>Deinococcota</taxon>
        <taxon>Deinococci</taxon>
        <taxon>Deinococcales</taxon>
        <taxon>Deinococcaceae</taxon>
        <taxon>Deinococcus</taxon>
    </lineage>
</organism>
<dbReference type="InterPro" id="IPR016024">
    <property type="entry name" value="ARM-type_fold"/>
</dbReference>
<protein>
    <recommendedName>
        <fullName evidence="3">HEAT repeat domain-containing protein</fullName>
    </recommendedName>
</protein>
<dbReference type="InterPro" id="IPR011989">
    <property type="entry name" value="ARM-like"/>
</dbReference>
<reference evidence="1 2" key="1">
    <citation type="submission" date="2023-07" db="EMBL/GenBank/DDBJ databases">
        <title>Genomic Encyclopedia of Type Strains, Phase IV (KMG-IV): sequencing the most valuable type-strain genomes for metagenomic binning, comparative biology and taxonomic classification.</title>
        <authorList>
            <person name="Goeker M."/>
        </authorList>
    </citation>
    <scope>NUCLEOTIDE SEQUENCE [LARGE SCALE GENOMIC DNA]</scope>
    <source>
        <strain evidence="1 2">NIO-1023</strain>
    </source>
</reference>
<evidence type="ECO:0000313" key="1">
    <source>
        <dbReference type="EMBL" id="MDP9765411.1"/>
    </source>
</evidence>
<keyword evidence="2" id="KW-1185">Reference proteome</keyword>
<evidence type="ECO:0008006" key="3">
    <source>
        <dbReference type="Google" id="ProtNLM"/>
    </source>
</evidence>
<name>A0ABT9MFU1_9DEIO</name>
<dbReference type="Proteomes" id="UP001232163">
    <property type="component" value="Unassembled WGS sequence"/>
</dbReference>
<sequence length="211" mass="24110">MNLHPYFFRMSVRSEFDREAYGRFIYFERIYHGIGGVRPNTIPHINFETTESDDSETIAITYRDDKLIGLNWIQVTYLQPEHPNAKEAFQQIVSRLQEKVPTYTLEELRNTYQSAADEDDGERLFAVYASAVGAPWAYDGAVFQAMKEYARDPKPTVRAGVVIGIGYIGQTEYVPLLEALAQDEDADVQGRARQMLESFRELQQLAKVPAS</sequence>
<dbReference type="Pfam" id="PF13646">
    <property type="entry name" value="HEAT_2"/>
    <property type="match status" value="1"/>
</dbReference>
<dbReference type="SUPFAM" id="SSF48371">
    <property type="entry name" value="ARM repeat"/>
    <property type="match status" value="1"/>
</dbReference>